<gene>
    <name evidence="2" type="ORF">E2C01_018008</name>
</gene>
<accession>A0A5B7DVM0</accession>
<organism evidence="2 3">
    <name type="scientific">Portunus trituberculatus</name>
    <name type="common">Swimming crab</name>
    <name type="synonym">Neptunus trituberculatus</name>
    <dbReference type="NCBI Taxonomy" id="210409"/>
    <lineage>
        <taxon>Eukaryota</taxon>
        <taxon>Metazoa</taxon>
        <taxon>Ecdysozoa</taxon>
        <taxon>Arthropoda</taxon>
        <taxon>Crustacea</taxon>
        <taxon>Multicrustacea</taxon>
        <taxon>Malacostraca</taxon>
        <taxon>Eumalacostraca</taxon>
        <taxon>Eucarida</taxon>
        <taxon>Decapoda</taxon>
        <taxon>Pleocyemata</taxon>
        <taxon>Brachyura</taxon>
        <taxon>Eubrachyura</taxon>
        <taxon>Portunoidea</taxon>
        <taxon>Portunidae</taxon>
        <taxon>Portuninae</taxon>
        <taxon>Portunus</taxon>
    </lineage>
</organism>
<evidence type="ECO:0000313" key="3">
    <source>
        <dbReference type="Proteomes" id="UP000324222"/>
    </source>
</evidence>
<feature type="region of interest" description="Disordered" evidence="1">
    <location>
        <begin position="60"/>
        <end position="88"/>
    </location>
</feature>
<dbReference type="AlphaFoldDB" id="A0A5B7DVM0"/>
<dbReference type="PANTHER" id="PTHR33050">
    <property type="entry name" value="REVERSE TRANSCRIPTASE DOMAIN-CONTAINING PROTEIN"/>
    <property type="match status" value="1"/>
</dbReference>
<name>A0A5B7DVM0_PORTR</name>
<keyword evidence="3" id="KW-1185">Reference proteome</keyword>
<dbReference type="Proteomes" id="UP000324222">
    <property type="component" value="Unassembled WGS sequence"/>
</dbReference>
<evidence type="ECO:0000313" key="2">
    <source>
        <dbReference type="EMBL" id="MPC24914.1"/>
    </source>
</evidence>
<proteinExistence type="predicted"/>
<comment type="caution">
    <text evidence="2">The sequence shown here is derived from an EMBL/GenBank/DDBJ whole genome shotgun (WGS) entry which is preliminary data.</text>
</comment>
<dbReference type="EMBL" id="VSRR010001390">
    <property type="protein sequence ID" value="MPC24914.1"/>
    <property type="molecule type" value="Genomic_DNA"/>
</dbReference>
<dbReference type="PANTHER" id="PTHR33050:SF7">
    <property type="entry name" value="RIBONUCLEASE H"/>
    <property type="match status" value="1"/>
</dbReference>
<protein>
    <submittedName>
        <fullName evidence="2">Uncharacterized protein</fullName>
    </submittedName>
</protein>
<dbReference type="OrthoDB" id="7477527at2759"/>
<sequence length="733" mass="75379">MAAQSCVGCKRWLLGKVLEPHFRCVSCRHAMCLAEDWYSECSHLPLLQFQAYVKDTEKHSAKEKKRVKSSGSSSEKHSRRQEPTSEATWASSSVAVEADLAAMKASIGQLSAVLLPLAFGSAFSRFADSRVSVQPPPRLVTGVGGPWSPPGLGPSVVAAGSGGASLSVSPLLGLALGVRGGQATSVPSPAPELAVRGVSLHAAPCSAPPPVASLLPLFLALPRSFRGSMELAYVCAAPLPSLALGGGVQFPAVSGSSADYSGFGGVSLSAVPLPSLTPAVSVVQTPAVSGASREFLGLGGMSLCAAPLPDVAPGLSGLQAPAVPVSSVASPGVSGLSLHAAPLSGQVSGVCGEPAPAGPVSSLGLVGGGKMGLHGGLPDDGNFAGSASVSSMGLPHVNWLHGSMPSQVPPYPVDAGVDPGGTLVSLAGDTGWPSFSEEMDEVFDDVPSGEAGTPDEEGASSFCELITSTGVERTSETSRPGPTPLVLPHSPLALEVHREQLGCSLGISNPASAKFALPRRWASRAESWYTPEGDSCGAPPLNDELLHLVESKDLSPEETVFGYGSQHHQSPSLPVTRSGQLFSGSGPTVSASQGSTSVTLEVFAGTSCIPSTSFQQALSGSVVSVMSDNSTVVVYLRKSGGTRSEPLSALARMVLRWCESCSLSLCPVFVPGCRNVIVDVLNQECVGSEWTLHPKIYRKVFQVWGSPLVDLFATALTRRLPLYVSPLLDQGAW</sequence>
<reference evidence="2 3" key="1">
    <citation type="submission" date="2019-05" db="EMBL/GenBank/DDBJ databases">
        <title>Another draft genome of Portunus trituberculatus and its Hox gene families provides insights of decapod evolution.</title>
        <authorList>
            <person name="Jeong J.-H."/>
            <person name="Song I."/>
            <person name="Kim S."/>
            <person name="Choi T."/>
            <person name="Kim D."/>
            <person name="Ryu S."/>
            <person name="Kim W."/>
        </authorList>
    </citation>
    <scope>NUCLEOTIDE SEQUENCE [LARGE SCALE GENOMIC DNA]</scope>
    <source>
        <tissue evidence="2">Muscle</tissue>
    </source>
</reference>
<feature type="compositionally biased region" description="Basic and acidic residues" evidence="1">
    <location>
        <begin position="74"/>
        <end position="83"/>
    </location>
</feature>
<evidence type="ECO:0000256" key="1">
    <source>
        <dbReference type="SAM" id="MobiDB-lite"/>
    </source>
</evidence>
<dbReference type="InterPro" id="IPR052055">
    <property type="entry name" value="Hepadnavirus_pol/RT"/>
</dbReference>
<dbReference type="CDD" id="cd09275">
    <property type="entry name" value="RNase_HI_RT_DIRS1"/>
    <property type="match status" value="1"/>
</dbReference>